<evidence type="ECO:0000259" key="1">
    <source>
        <dbReference type="Pfam" id="PF02464"/>
    </source>
</evidence>
<proteinExistence type="predicted"/>
<evidence type="ECO:0000313" key="2">
    <source>
        <dbReference type="EMBL" id="KAF0134956.1"/>
    </source>
</evidence>
<dbReference type="InterPro" id="IPR008136">
    <property type="entry name" value="CinA_C"/>
</dbReference>
<dbReference type="Proteomes" id="UP000488506">
    <property type="component" value="Unassembled WGS sequence"/>
</dbReference>
<dbReference type="Gene3D" id="3.90.950.20">
    <property type="entry name" value="CinA-like"/>
    <property type="match status" value="1"/>
</dbReference>
<dbReference type="NCBIfam" id="TIGR00199">
    <property type="entry name" value="PncC_domain"/>
    <property type="match status" value="1"/>
</dbReference>
<accession>A0A833L221</accession>
<comment type="caution">
    <text evidence="2">The sequence shown here is derived from an EMBL/GenBank/DDBJ whole genome shotgun (WGS) entry which is preliminary data.</text>
</comment>
<dbReference type="InterPro" id="IPR036653">
    <property type="entry name" value="CinA-like_C"/>
</dbReference>
<name>A0A833L221_UNCSA</name>
<dbReference type="Pfam" id="PF02464">
    <property type="entry name" value="CinA"/>
    <property type="match status" value="1"/>
</dbReference>
<protein>
    <submittedName>
        <fullName evidence="2">Competence/damage-inducible protein CinA</fullName>
    </submittedName>
</protein>
<dbReference type="AlphaFoldDB" id="A0A833L221"/>
<sequence length="179" mass="18956">MSEDKIDVSIEDFFSNILESIGKISDDEIFDLLSKSHKTISTAESVTGGLLSSRLTAFSGSSNYFIGGIISYHSRIKVAELMIPGSLIAAEGPVSSKVACAMAEGIKKRFKTDFGLSTTGCAGPLPLQKSPVGLVYIAIASEKGCECKELHLAGTRGEIRERAAQAALGLLWIELGGEI</sequence>
<gene>
    <name evidence="2" type="ORF">FD145_337</name>
</gene>
<reference evidence="2 3" key="1">
    <citation type="submission" date="2019-12" db="EMBL/GenBank/DDBJ databases">
        <authorList>
            <person name="Wolfe R."/>
            <person name="Danczak R."/>
            <person name="Wilkins M."/>
        </authorList>
    </citation>
    <scope>NUCLEOTIDE SEQUENCE [LARGE SCALE GENOMIC DNA]</scope>
    <source>
        <strain evidence="2">X2_MaxBin.013</strain>
    </source>
</reference>
<feature type="domain" description="CinA C-terminal" evidence="1">
    <location>
        <begin position="27"/>
        <end position="171"/>
    </location>
</feature>
<evidence type="ECO:0000313" key="3">
    <source>
        <dbReference type="Proteomes" id="UP000488506"/>
    </source>
</evidence>
<dbReference type="EMBL" id="WPAF01000003">
    <property type="protein sequence ID" value="KAF0134956.1"/>
    <property type="molecule type" value="Genomic_DNA"/>
</dbReference>
<organism evidence="2 3">
    <name type="scientific">Candidatus Saganbacteria bacterium</name>
    <dbReference type="NCBI Taxonomy" id="2575572"/>
    <lineage>
        <taxon>Bacteria</taxon>
        <taxon>Bacillati</taxon>
        <taxon>Saganbacteria</taxon>
    </lineage>
</organism>
<dbReference type="SUPFAM" id="SSF142433">
    <property type="entry name" value="CinA-like"/>
    <property type="match status" value="1"/>
</dbReference>